<evidence type="ECO:0000256" key="7">
    <source>
        <dbReference type="ARBA" id="ARBA00023136"/>
    </source>
</evidence>
<dbReference type="PANTHER" id="PTHR33281:SF19">
    <property type="entry name" value="VOLTAGE-DEPENDENT ANION CHANNEL-FORMING PROTEIN YNEE"/>
    <property type="match status" value="1"/>
</dbReference>
<evidence type="ECO:0000256" key="6">
    <source>
        <dbReference type="ARBA" id="ARBA00023065"/>
    </source>
</evidence>
<keyword evidence="2" id="KW-0813">Transport</keyword>
<evidence type="ECO:0000313" key="9">
    <source>
        <dbReference type="EMBL" id="CAD9493610.1"/>
    </source>
</evidence>
<dbReference type="PANTHER" id="PTHR33281">
    <property type="entry name" value="UPF0187 PROTEIN YNEE"/>
    <property type="match status" value="1"/>
</dbReference>
<evidence type="ECO:0000256" key="4">
    <source>
        <dbReference type="ARBA" id="ARBA00022692"/>
    </source>
</evidence>
<name>A0A7S2MNL7_9STRA</name>
<evidence type="ECO:0008006" key="10">
    <source>
        <dbReference type="Google" id="ProtNLM"/>
    </source>
</evidence>
<evidence type="ECO:0000256" key="2">
    <source>
        <dbReference type="ARBA" id="ARBA00022448"/>
    </source>
</evidence>
<dbReference type="GO" id="GO:0005254">
    <property type="term" value="F:chloride channel activity"/>
    <property type="evidence" value="ECO:0007669"/>
    <property type="project" value="InterPro"/>
</dbReference>
<keyword evidence="5" id="KW-1133">Transmembrane helix</keyword>
<feature type="chain" id="PRO_5031161715" description="Bestrophin homolog" evidence="8">
    <location>
        <begin position="23"/>
        <end position="432"/>
    </location>
</feature>
<evidence type="ECO:0000256" key="8">
    <source>
        <dbReference type="SAM" id="SignalP"/>
    </source>
</evidence>
<dbReference type="GO" id="GO:0005886">
    <property type="term" value="C:plasma membrane"/>
    <property type="evidence" value="ECO:0007669"/>
    <property type="project" value="UniProtKB-SubCell"/>
</dbReference>
<dbReference type="AlphaFoldDB" id="A0A7S2MNL7"/>
<accession>A0A7S2MNL7</accession>
<keyword evidence="7" id="KW-0472">Membrane</keyword>
<dbReference type="Pfam" id="PF25539">
    <property type="entry name" value="Bestrophin_2"/>
    <property type="match status" value="1"/>
</dbReference>
<protein>
    <recommendedName>
        <fullName evidence="10">Bestrophin homolog</fullName>
    </recommendedName>
</protein>
<dbReference type="InterPro" id="IPR044669">
    <property type="entry name" value="YneE/VCCN1/2-like"/>
</dbReference>
<keyword evidence="6" id="KW-0406">Ion transport</keyword>
<keyword evidence="4" id="KW-0812">Transmembrane</keyword>
<evidence type="ECO:0000256" key="5">
    <source>
        <dbReference type="ARBA" id="ARBA00022989"/>
    </source>
</evidence>
<proteinExistence type="predicted"/>
<keyword evidence="8" id="KW-0732">Signal</keyword>
<feature type="signal peptide" evidence="8">
    <location>
        <begin position="1"/>
        <end position="22"/>
    </location>
</feature>
<organism evidence="9">
    <name type="scientific">Octactis speculum</name>
    <dbReference type="NCBI Taxonomy" id="3111310"/>
    <lineage>
        <taxon>Eukaryota</taxon>
        <taxon>Sar</taxon>
        <taxon>Stramenopiles</taxon>
        <taxon>Ochrophyta</taxon>
        <taxon>Dictyochophyceae</taxon>
        <taxon>Dictyochales</taxon>
        <taxon>Dictyochaceae</taxon>
        <taxon>Octactis</taxon>
    </lineage>
</organism>
<evidence type="ECO:0000256" key="1">
    <source>
        <dbReference type="ARBA" id="ARBA00004651"/>
    </source>
</evidence>
<gene>
    <name evidence="9" type="ORF">DSPE1174_LOCUS32374</name>
</gene>
<keyword evidence="3" id="KW-1003">Cell membrane</keyword>
<dbReference type="EMBL" id="HBGS01062158">
    <property type="protein sequence ID" value="CAD9493610.1"/>
    <property type="molecule type" value="Transcribed_RNA"/>
</dbReference>
<sequence length="432" mass="47692">MRSRILVATSVALFIVLTPVIAFQQHMRTSRFPTQGGSTTAAHLDKNSFRALWSYPRFPTRHFPILNAALPAATSATLLPKPKLRYSSSDWLVNLRTILSSKILWRIRSHLAATTSVAILVALLRIIEVLPRNRPLLEGSPHSLLGGALSLMLVFRTNAAYDRWWEARKTLGLMRASSREAARCCGGFIHDHAHRVRIASLIAVFPELLRLQVTNRPRAAHTEGASNACTAAGVGAGDMESIMQAQHRALQCNCILGAAVKQAFNENKEYDCDGDGFNDPNIKKAQPLSLHASLQLSVERKLLEDQVQSLARCLGVCERIRAAPVPYSYSRHTSRFLSVWIATLPLVLPAPPAALPFLVAFVAWALLSIEEIGHIIEEPFNMPFTSTPGEPRTSLDMEVIADLIVIEVISMVPELAAVKCDRRDDQTCEALF</sequence>
<evidence type="ECO:0000256" key="3">
    <source>
        <dbReference type="ARBA" id="ARBA00022475"/>
    </source>
</evidence>
<comment type="subcellular location">
    <subcellularLocation>
        <location evidence="1">Cell membrane</location>
        <topology evidence="1">Multi-pass membrane protein</topology>
    </subcellularLocation>
</comment>
<reference evidence="9" key="1">
    <citation type="submission" date="2021-01" db="EMBL/GenBank/DDBJ databases">
        <authorList>
            <person name="Corre E."/>
            <person name="Pelletier E."/>
            <person name="Niang G."/>
            <person name="Scheremetjew M."/>
            <person name="Finn R."/>
            <person name="Kale V."/>
            <person name="Holt S."/>
            <person name="Cochrane G."/>
            <person name="Meng A."/>
            <person name="Brown T."/>
            <person name="Cohen L."/>
        </authorList>
    </citation>
    <scope>NUCLEOTIDE SEQUENCE</scope>
    <source>
        <strain evidence="9">CCMP1381</strain>
    </source>
</reference>